<name>A0A382XD42_9ZZZZ</name>
<proteinExistence type="predicted"/>
<evidence type="ECO:0000256" key="1">
    <source>
        <dbReference type="SAM" id="Phobius"/>
    </source>
</evidence>
<accession>A0A382XD42</accession>
<protein>
    <recommendedName>
        <fullName evidence="3">Glycosyltransferase RgtA/B/C/D-like domain-containing protein</fullName>
    </recommendedName>
</protein>
<feature type="transmembrane region" description="Helical" evidence="1">
    <location>
        <begin position="117"/>
        <end position="135"/>
    </location>
</feature>
<keyword evidence="1" id="KW-0812">Transmembrane</keyword>
<feature type="non-terminal residue" evidence="2">
    <location>
        <position position="1"/>
    </location>
</feature>
<gene>
    <name evidence="2" type="ORF">METZ01_LOCUS421613</name>
</gene>
<dbReference type="AlphaFoldDB" id="A0A382XD42"/>
<evidence type="ECO:0008006" key="3">
    <source>
        <dbReference type="Google" id="ProtNLM"/>
    </source>
</evidence>
<keyword evidence="1" id="KW-1133">Transmembrane helix</keyword>
<reference evidence="2" key="1">
    <citation type="submission" date="2018-05" db="EMBL/GenBank/DDBJ databases">
        <authorList>
            <person name="Lanie J.A."/>
            <person name="Ng W.-L."/>
            <person name="Kazmierczak K.M."/>
            <person name="Andrzejewski T.M."/>
            <person name="Davidsen T.M."/>
            <person name="Wayne K.J."/>
            <person name="Tettelin H."/>
            <person name="Glass J.I."/>
            <person name="Rusch D."/>
            <person name="Podicherti R."/>
            <person name="Tsui H.-C.T."/>
            <person name="Winkler M.E."/>
        </authorList>
    </citation>
    <scope>NUCLEOTIDE SEQUENCE</scope>
</reference>
<evidence type="ECO:0000313" key="2">
    <source>
        <dbReference type="EMBL" id="SVD68759.1"/>
    </source>
</evidence>
<keyword evidence="1" id="KW-0472">Membrane</keyword>
<feature type="transmembrane region" description="Helical" evidence="1">
    <location>
        <begin position="60"/>
        <end position="81"/>
    </location>
</feature>
<feature type="transmembrane region" description="Helical" evidence="1">
    <location>
        <begin position="87"/>
        <end position="105"/>
    </location>
</feature>
<dbReference type="EMBL" id="UINC01166673">
    <property type="protein sequence ID" value="SVD68759.1"/>
    <property type="molecule type" value="Genomic_DNA"/>
</dbReference>
<feature type="transmembrane region" description="Helical" evidence="1">
    <location>
        <begin position="25"/>
        <end position="46"/>
    </location>
</feature>
<sequence length="218" mass="25385">ITITYGLHRTGTGDQNFLDHFFHPIIFLGKQIGILVPFFLMLFFLVKKIKTKFNFKDEKILFLLAINIVPIILMFLTSMLMGVKIRTMWMTPFYLFFGVLLIYIFQSQINLSKLKGFISVFLVLFIFSPFAYAYVSITQTDKRTDYQGKEKAYMVKLYLNGKGHKKINYIIGNEWLAGNLCYHLNPRPTNGCNIASWKEDVEIFTEKAIVVFKAEDLK</sequence>
<organism evidence="2">
    <name type="scientific">marine metagenome</name>
    <dbReference type="NCBI Taxonomy" id="408172"/>
    <lineage>
        <taxon>unclassified sequences</taxon>
        <taxon>metagenomes</taxon>
        <taxon>ecological metagenomes</taxon>
    </lineage>
</organism>